<dbReference type="Pfam" id="PF09409">
    <property type="entry name" value="PUB"/>
    <property type="match status" value="1"/>
</dbReference>
<evidence type="ECO:0000313" key="3">
    <source>
        <dbReference type="EMBL" id="KTB36592.1"/>
    </source>
</evidence>
<feature type="compositionally biased region" description="Basic and acidic residues" evidence="1">
    <location>
        <begin position="204"/>
        <end position="220"/>
    </location>
</feature>
<evidence type="ECO:0000313" key="4">
    <source>
        <dbReference type="Proteomes" id="UP000054988"/>
    </source>
</evidence>
<feature type="compositionally biased region" description="Polar residues" evidence="1">
    <location>
        <begin position="1"/>
        <end position="11"/>
    </location>
</feature>
<dbReference type="eggNOG" id="ENOG502SDR6">
    <property type="taxonomic scope" value="Eukaryota"/>
</dbReference>
<feature type="region of interest" description="Disordered" evidence="1">
    <location>
        <begin position="1"/>
        <end position="36"/>
    </location>
</feature>
<protein>
    <recommendedName>
        <fullName evidence="2">PUB domain-containing protein</fullName>
    </recommendedName>
</protein>
<sequence>MASQSNPSQPTGGAIEAAERRRREAAQQTTLAQDRAEHERRQLFRRLIDPGIMRPNSQPQALESLRTINRLCQNILNEPENTKFHRIKTTNTKIQKDVVTPKGTVELLRELGFRPEVEDFQPYYIFNLSRLTDLRTGSKIINDALQLHTEKEERTAAARQAEKEAREQAAEKVKLAYMDDRRAKSELDERERQRREALAALAARKAEQERQEAERQEAERQAAGAPTVEVDSAEEARGDITPSTRTSSRTMPGGQTLSSHTLRHRGSPPPYEEDDD</sequence>
<dbReference type="AlphaFoldDB" id="A0A0W0FK17"/>
<accession>A0A0W0FK17</accession>
<dbReference type="SMART" id="SM00580">
    <property type="entry name" value="PUG"/>
    <property type="match status" value="1"/>
</dbReference>
<feature type="region of interest" description="Disordered" evidence="1">
    <location>
        <begin position="152"/>
        <end position="172"/>
    </location>
</feature>
<feature type="domain" description="PUB" evidence="2">
    <location>
        <begin position="61"/>
        <end position="133"/>
    </location>
</feature>
<dbReference type="InterPro" id="IPR036339">
    <property type="entry name" value="PUB-like_dom_sf"/>
</dbReference>
<dbReference type="CDD" id="cd09212">
    <property type="entry name" value="PUB"/>
    <property type="match status" value="1"/>
</dbReference>
<reference evidence="3 4" key="1">
    <citation type="submission" date="2015-12" db="EMBL/GenBank/DDBJ databases">
        <title>Draft genome sequence of Moniliophthora roreri, the causal agent of frosty pod rot of cacao.</title>
        <authorList>
            <person name="Aime M.C."/>
            <person name="Diaz-Valderrama J.R."/>
            <person name="Kijpornyongpan T."/>
            <person name="Phillips-Mora W."/>
        </authorList>
    </citation>
    <scope>NUCLEOTIDE SEQUENCE [LARGE SCALE GENOMIC DNA]</scope>
    <source>
        <strain evidence="3 4">MCA 2952</strain>
    </source>
</reference>
<dbReference type="PANTHER" id="PTHR23153">
    <property type="entry name" value="UBX-RELATED"/>
    <property type="match status" value="1"/>
</dbReference>
<dbReference type="PANTHER" id="PTHR23153:SF38">
    <property type="entry name" value="UBX DOMAIN-CONTAINING PROTEIN 6"/>
    <property type="match status" value="1"/>
</dbReference>
<feature type="region of interest" description="Disordered" evidence="1">
    <location>
        <begin position="184"/>
        <end position="276"/>
    </location>
</feature>
<dbReference type="InterPro" id="IPR018997">
    <property type="entry name" value="PUB_domain"/>
</dbReference>
<evidence type="ECO:0000256" key="1">
    <source>
        <dbReference type="SAM" id="MobiDB-lite"/>
    </source>
</evidence>
<dbReference type="SUPFAM" id="SSF143503">
    <property type="entry name" value="PUG domain-like"/>
    <property type="match status" value="1"/>
</dbReference>
<comment type="caution">
    <text evidence="3">The sequence shown here is derived from an EMBL/GenBank/DDBJ whole genome shotgun (WGS) entry which is preliminary data.</text>
</comment>
<dbReference type="EMBL" id="LATX01001892">
    <property type="protein sequence ID" value="KTB36592.1"/>
    <property type="molecule type" value="Genomic_DNA"/>
</dbReference>
<gene>
    <name evidence="3" type="ORF">WG66_10803</name>
</gene>
<evidence type="ECO:0000259" key="2">
    <source>
        <dbReference type="Pfam" id="PF09409"/>
    </source>
</evidence>
<dbReference type="Proteomes" id="UP000054988">
    <property type="component" value="Unassembled WGS sequence"/>
</dbReference>
<dbReference type="GO" id="GO:0005737">
    <property type="term" value="C:cytoplasm"/>
    <property type="evidence" value="ECO:0007669"/>
    <property type="project" value="TreeGrafter"/>
</dbReference>
<organism evidence="3 4">
    <name type="scientific">Moniliophthora roreri</name>
    <name type="common">Frosty pod rot fungus</name>
    <name type="synonym">Monilia roreri</name>
    <dbReference type="NCBI Taxonomy" id="221103"/>
    <lineage>
        <taxon>Eukaryota</taxon>
        <taxon>Fungi</taxon>
        <taxon>Dikarya</taxon>
        <taxon>Basidiomycota</taxon>
        <taxon>Agaricomycotina</taxon>
        <taxon>Agaricomycetes</taxon>
        <taxon>Agaricomycetidae</taxon>
        <taxon>Agaricales</taxon>
        <taxon>Marasmiineae</taxon>
        <taxon>Marasmiaceae</taxon>
        <taxon>Moniliophthora</taxon>
    </lineage>
</organism>
<proteinExistence type="predicted"/>
<feature type="compositionally biased region" description="Basic and acidic residues" evidence="1">
    <location>
        <begin position="184"/>
        <end position="197"/>
    </location>
</feature>
<name>A0A0W0FK17_MONRR</name>
<dbReference type="Gene3D" id="1.20.58.2190">
    <property type="match status" value="1"/>
</dbReference>